<organism evidence="1 2">
    <name type="scientific">Streptomyces pratisoli</name>
    <dbReference type="NCBI Taxonomy" id="3139917"/>
    <lineage>
        <taxon>Bacteria</taxon>
        <taxon>Bacillati</taxon>
        <taxon>Actinomycetota</taxon>
        <taxon>Actinomycetes</taxon>
        <taxon>Kitasatosporales</taxon>
        <taxon>Streptomycetaceae</taxon>
        <taxon>Streptomyces</taxon>
    </lineage>
</organism>
<keyword evidence="2" id="KW-1185">Reference proteome</keyword>
<gene>
    <name evidence="1" type="ORF">WKI58_31675</name>
</gene>
<dbReference type="EMBL" id="JBBKAI010000002">
    <property type="protein sequence ID" value="MEJ8661021.1"/>
    <property type="molecule type" value="Genomic_DNA"/>
</dbReference>
<dbReference type="Proteomes" id="UP001375539">
    <property type="component" value="Unassembled WGS sequence"/>
</dbReference>
<protein>
    <submittedName>
        <fullName evidence="1">FAD synthetase family protein</fullName>
    </submittedName>
</protein>
<reference evidence="1" key="1">
    <citation type="submission" date="2024-03" db="EMBL/GenBank/DDBJ databases">
        <title>Novel Streptomyces species of biotechnological and ecological value are a feature of Machair soil.</title>
        <authorList>
            <person name="Prole J.R."/>
            <person name="Goodfellow M."/>
            <person name="Allenby N."/>
            <person name="Ward A.C."/>
        </authorList>
    </citation>
    <scope>NUCLEOTIDE SEQUENCE</scope>
    <source>
        <strain evidence="1">MS1.AVA.4</strain>
    </source>
</reference>
<comment type="caution">
    <text evidence="1">The sequence shown here is derived from an EMBL/GenBank/DDBJ whole genome shotgun (WGS) entry which is preliminary data.</text>
</comment>
<accession>A0ACC6QRX7</accession>
<name>A0ACC6QRX7_9ACTN</name>
<evidence type="ECO:0000313" key="1">
    <source>
        <dbReference type="EMBL" id="MEJ8661021.1"/>
    </source>
</evidence>
<sequence>MEVFSLEAPPEGRAGGGRRHTGGTRSRARVAIGTFDGVHVGHRQVLHGCDTVLTFDPHPLQVLEPRRVPSLLSDRRRKLHKLAALGVRRVAIVPFDRAWSRVSAEDFVEGVVVDRLGAGFVSVGQGFRFGARGVGTTSTFDRFPELSTRVVPLVTRGPEDEPVSSTRIRRLILDGDLEAAADLLGAFLTLPAAVGDEGRLLIPAPFVRPAPGFYLGCVDGHPCRLRVCRDRTVAVLGTAAVLGTVRTGAEVDVTFVKRASWAEPAFRFPTPLTDVQ</sequence>
<evidence type="ECO:0000313" key="2">
    <source>
        <dbReference type="Proteomes" id="UP001375539"/>
    </source>
</evidence>
<proteinExistence type="predicted"/>